<feature type="compositionally biased region" description="Basic and acidic residues" evidence="1">
    <location>
        <begin position="1"/>
        <end position="10"/>
    </location>
</feature>
<evidence type="ECO:0000256" key="1">
    <source>
        <dbReference type="SAM" id="MobiDB-lite"/>
    </source>
</evidence>
<name>A0A1H4GI12_9BURK</name>
<dbReference type="EMBL" id="FNRQ01000006">
    <property type="protein sequence ID" value="SEB09249.1"/>
    <property type="molecule type" value="Genomic_DNA"/>
</dbReference>
<dbReference type="CDD" id="cd00093">
    <property type="entry name" value="HTH_XRE"/>
    <property type="match status" value="1"/>
</dbReference>
<dbReference type="STRING" id="83784.SAMN05192564_10658"/>
<dbReference type="OrthoDB" id="9182103at2"/>
<feature type="domain" description="HTH cro/C1-type" evidence="2">
    <location>
        <begin position="55"/>
        <end position="108"/>
    </location>
</feature>
<dbReference type="InterPro" id="IPR010982">
    <property type="entry name" value="Lambda_DNA-bd_dom_sf"/>
</dbReference>
<dbReference type="PROSITE" id="PS50943">
    <property type="entry name" value="HTH_CROC1"/>
    <property type="match status" value="1"/>
</dbReference>
<dbReference type="Proteomes" id="UP000198638">
    <property type="component" value="Unassembled WGS sequence"/>
</dbReference>
<dbReference type="InterPro" id="IPR001387">
    <property type="entry name" value="Cro/C1-type_HTH"/>
</dbReference>
<dbReference type="RefSeq" id="WP_090535364.1">
    <property type="nucleotide sequence ID" value="NZ_FNRQ01000006.1"/>
</dbReference>
<dbReference type="Gene3D" id="1.10.260.40">
    <property type="entry name" value="lambda repressor-like DNA-binding domains"/>
    <property type="match status" value="1"/>
</dbReference>
<dbReference type="SMART" id="SM00530">
    <property type="entry name" value="HTH_XRE"/>
    <property type="match status" value="1"/>
</dbReference>
<evidence type="ECO:0000313" key="3">
    <source>
        <dbReference type="EMBL" id="SEB09249.1"/>
    </source>
</evidence>
<protein>
    <submittedName>
        <fullName evidence="3">Helix-turn-helix domain-containing protein</fullName>
    </submittedName>
</protein>
<accession>A0A1H4GI12</accession>
<dbReference type="AlphaFoldDB" id="A0A1H4GI12"/>
<evidence type="ECO:0000313" key="4">
    <source>
        <dbReference type="Proteomes" id="UP000198638"/>
    </source>
</evidence>
<dbReference type="Pfam" id="PF13560">
    <property type="entry name" value="HTH_31"/>
    <property type="match status" value="1"/>
</dbReference>
<evidence type="ECO:0000259" key="2">
    <source>
        <dbReference type="PROSITE" id="PS50943"/>
    </source>
</evidence>
<keyword evidence="4" id="KW-1185">Reference proteome</keyword>
<reference evidence="4" key="1">
    <citation type="submission" date="2016-10" db="EMBL/GenBank/DDBJ databases">
        <authorList>
            <person name="Varghese N."/>
            <person name="Submissions S."/>
        </authorList>
    </citation>
    <scope>NUCLEOTIDE SEQUENCE [LARGE SCALE GENOMIC DNA]</scope>
    <source>
        <strain evidence="4">LMG 24000</strain>
    </source>
</reference>
<organism evidence="3 4">
    <name type="scientific">Paraburkholderia sartisoli</name>
    <dbReference type="NCBI Taxonomy" id="83784"/>
    <lineage>
        <taxon>Bacteria</taxon>
        <taxon>Pseudomonadati</taxon>
        <taxon>Pseudomonadota</taxon>
        <taxon>Betaproteobacteria</taxon>
        <taxon>Burkholderiales</taxon>
        <taxon>Burkholderiaceae</taxon>
        <taxon>Paraburkholderia</taxon>
    </lineage>
</organism>
<dbReference type="GO" id="GO:0003677">
    <property type="term" value="F:DNA binding"/>
    <property type="evidence" value="ECO:0007669"/>
    <property type="project" value="InterPro"/>
</dbReference>
<dbReference type="SUPFAM" id="SSF47413">
    <property type="entry name" value="lambda repressor-like DNA-binding domains"/>
    <property type="match status" value="1"/>
</dbReference>
<feature type="region of interest" description="Disordered" evidence="1">
    <location>
        <begin position="1"/>
        <end position="45"/>
    </location>
</feature>
<gene>
    <name evidence="3" type="ORF">SAMN05192564_10658</name>
</gene>
<sequence>MRTIKPDNRSHVSGKTSVRKSAANQSPPALPAPARDNSGLPPPVARALKKLGADLALARRRRRLTQASMAERIQTSVATLRRMEHGDERIPIGVIAQACLVLGELDKINNLLDTASDDIGLTLMNQQLPLRVRRKKRVTPESGAL</sequence>
<proteinExistence type="predicted"/>